<keyword evidence="5" id="KW-1185">Reference proteome</keyword>
<feature type="domain" description="Alpha/beta-hydrolase N-terminal" evidence="3">
    <location>
        <begin position="36"/>
        <end position="243"/>
    </location>
</feature>
<protein>
    <recommendedName>
        <fullName evidence="6">Alpha/beta-hydrolase family protein</fullName>
    </recommendedName>
</protein>
<sequence length="558" mass="60843">MPFDSRSSRTADFPPPRYRLHALPLLLATACFCAALTPSLVPRDPVLQGLLGGIVAVIGYEIGNQIRRLWNFLELPHLGAGAALLVRRAAYGLCLIAILYCLYRAADWQNATRAVMELEPVRTGHPLTVAGFGLGSFLLLWGLCRLLGAAFDVLQRLLRAVVPPRVGAVLTLLLLGYLVWSVTSGVLVARAFQAADASFEAADLLIEPSTPQPTDPGKTGSAASLLNWEELGRRGREFVATAPTAEEIAAFTGGPALEPVRVYVGRRAADTAQARAEIALRELIRQGGFDRSTLVVMVPTGTGWMDPGAHDTLDFMLGGDVATVSVQYSYLTSALSLLSNPEYGVDQARALFETIYDYWTGLPKDSRPRFYVHGLSQGAFNSQSTLPILDLLADPIDGALWAGSPFLSPLWQFVRDDRVPGSPAWRPTFGNSSLVRVMTQNGAMNEIDAPWGPMRFVFLHYGSDPIVAFSFRTAYEKPDWMNAPRAPDVAPEFRWYPLVTMFQLALDMAIALDVEGYGHLYIARDYVDAWAELLAPEGWTDGRADALKALMAARGSAL</sequence>
<reference evidence="4 5" key="1">
    <citation type="submission" date="2017-03" db="EMBL/GenBank/DDBJ databases">
        <authorList>
            <person name="Afonso C.L."/>
            <person name="Miller P.J."/>
            <person name="Scott M.A."/>
            <person name="Spackman E."/>
            <person name="Goraichik I."/>
            <person name="Dimitrov K.M."/>
            <person name="Suarez D.L."/>
            <person name="Swayne D.E."/>
        </authorList>
    </citation>
    <scope>NUCLEOTIDE SEQUENCE [LARGE SCALE GENOMIC DNA]</scope>
    <source>
        <strain evidence="4 5">CECT 7680</strain>
    </source>
</reference>
<feature type="transmembrane region" description="Helical" evidence="1">
    <location>
        <begin position="126"/>
        <end position="154"/>
    </location>
</feature>
<dbReference type="Proteomes" id="UP000193409">
    <property type="component" value="Unassembled WGS sequence"/>
</dbReference>
<dbReference type="InterPro" id="IPR012037">
    <property type="entry name" value="Alpha/beta-hydrolase_fam"/>
</dbReference>
<evidence type="ECO:0000313" key="5">
    <source>
        <dbReference type="Proteomes" id="UP000193409"/>
    </source>
</evidence>
<accession>A0A1Y5R8H6</accession>
<keyword evidence="1" id="KW-0812">Transmembrane</keyword>
<organism evidence="4 5">
    <name type="scientific">Pseudoruegeria aquimaris</name>
    <dbReference type="NCBI Taxonomy" id="393663"/>
    <lineage>
        <taxon>Bacteria</taxon>
        <taxon>Pseudomonadati</taxon>
        <taxon>Pseudomonadota</taxon>
        <taxon>Alphaproteobacteria</taxon>
        <taxon>Rhodobacterales</taxon>
        <taxon>Roseobacteraceae</taxon>
        <taxon>Pseudoruegeria</taxon>
    </lineage>
</organism>
<feature type="transmembrane region" description="Helical" evidence="1">
    <location>
        <begin position="166"/>
        <end position="189"/>
    </location>
</feature>
<proteinExistence type="predicted"/>
<name>A0A1Y5R8H6_9RHOB</name>
<dbReference type="Pfam" id="PF15420">
    <property type="entry name" value="Abhydrolase_9_N"/>
    <property type="match status" value="1"/>
</dbReference>
<dbReference type="EMBL" id="FWFQ01000001">
    <property type="protein sequence ID" value="SLN11630.1"/>
    <property type="molecule type" value="Genomic_DNA"/>
</dbReference>
<feature type="transmembrane region" description="Helical" evidence="1">
    <location>
        <begin position="20"/>
        <end position="40"/>
    </location>
</feature>
<evidence type="ECO:0008006" key="6">
    <source>
        <dbReference type="Google" id="ProtNLM"/>
    </source>
</evidence>
<evidence type="ECO:0000259" key="2">
    <source>
        <dbReference type="Pfam" id="PF10081"/>
    </source>
</evidence>
<evidence type="ECO:0000259" key="3">
    <source>
        <dbReference type="Pfam" id="PF15420"/>
    </source>
</evidence>
<feature type="transmembrane region" description="Helical" evidence="1">
    <location>
        <begin position="46"/>
        <end position="63"/>
    </location>
</feature>
<evidence type="ECO:0000256" key="1">
    <source>
        <dbReference type="SAM" id="Phobius"/>
    </source>
</evidence>
<dbReference type="InterPro" id="IPR027787">
    <property type="entry name" value="Alpha/beta-hydrolase_catalytic"/>
</dbReference>
<dbReference type="Pfam" id="PF10081">
    <property type="entry name" value="Abhydrolase_9"/>
    <property type="match status" value="1"/>
</dbReference>
<dbReference type="InterPro" id="IPR027788">
    <property type="entry name" value="Alpha/beta-hydrolase_N_dom"/>
</dbReference>
<gene>
    <name evidence="4" type="ORF">PSA7680_00149</name>
</gene>
<dbReference type="PIRSF" id="PIRSF007542">
    <property type="entry name" value="UCP007542"/>
    <property type="match status" value="1"/>
</dbReference>
<feature type="domain" description="Alpha/beta-hydrolase catalytic" evidence="2">
    <location>
        <begin position="260"/>
        <end position="545"/>
    </location>
</feature>
<dbReference type="OrthoDB" id="4397445at2"/>
<dbReference type="RefSeq" id="WP_085866746.1">
    <property type="nucleotide sequence ID" value="NZ_FWFQ01000001.1"/>
</dbReference>
<keyword evidence="1" id="KW-0472">Membrane</keyword>
<feature type="transmembrane region" description="Helical" evidence="1">
    <location>
        <begin position="84"/>
        <end position="106"/>
    </location>
</feature>
<dbReference type="PROSITE" id="PS51257">
    <property type="entry name" value="PROKAR_LIPOPROTEIN"/>
    <property type="match status" value="1"/>
</dbReference>
<evidence type="ECO:0000313" key="4">
    <source>
        <dbReference type="EMBL" id="SLN11630.1"/>
    </source>
</evidence>
<dbReference type="AlphaFoldDB" id="A0A1Y5R8H6"/>
<keyword evidence="1" id="KW-1133">Transmembrane helix</keyword>